<dbReference type="Proteomes" id="UP001431209">
    <property type="component" value="Unassembled WGS sequence"/>
</dbReference>
<evidence type="ECO:0000313" key="2">
    <source>
        <dbReference type="EMBL" id="KAL0486634.1"/>
    </source>
</evidence>
<feature type="domain" description="SAM" evidence="1">
    <location>
        <begin position="25"/>
        <end position="70"/>
    </location>
</feature>
<dbReference type="InterPro" id="IPR001660">
    <property type="entry name" value="SAM"/>
</dbReference>
<dbReference type="PROSITE" id="PS50105">
    <property type="entry name" value="SAM_DOMAIN"/>
    <property type="match status" value="1"/>
</dbReference>
<gene>
    <name evidence="2" type="ORF">AKO1_001547</name>
</gene>
<dbReference type="Pfam" id="PF00536">
    <property type="entry name" value="SAM_1"/>
    <property type="match status" value="1"/>
</dbReference>
<accession>A0AAW2ZBG3</accession>
<dbReference type="EMBL" id="JAOPGA020001252">
    <property type="protein sequence ID" value="KAL0486634.1"/>
    <property type="molecule type" value="Genomic_DNA"/>
</dbReference>
<evidence type="ECO:0000259" key="1">
    <source>
        <dbReference type="PROSITE" id="PS50105"/>
    </source>
</evidence>
<name>A0AAW2ZBG3_9EUKA</name>
<sequence length="474" mass="53732">MGVSASVSTREDLVGPVNDGNIKSWTKEDVAKWLRVNNFPQYADKFYENDIDGEALVLLNQETLTSLGVSIGNAAKIHNRVHSELGDLASLKRNSSTLTDTGAEQEEEKAIAVGMKKMEKVKGWHELPPSQQRMKVRSLVVKQALSKAYFDTDYVATKRFTMDLINQKGDEQETKEMLKTMKKADILEGSTAEAPDLPLQSVADSNNIEDFTNEEILQLSNAPRKTLIQPQEYLKVKLVIVEIHTSSSTLRMLTPIMDTFNFSPQFGMFHSALIVGPWYLEWNDSGLVVPRKCYAGAAILAADVEKYFRGPQVNEALDKITDIISQWNATKQYSQHFTNCQHFVDDLCKALDINLEFNGALKNFIQELRTTGYCDQISEHTENFDAFVQMVMRAAPDYFDIDRCGKDDWLLLKSYDRAFWLRHFKYPTDLSFCQHSDFECPFRNPTASGSLAPNFYTYKRMNGGSLGVQNVNKL</sequence>
<dbReference type="SUPFAM" id="SSF47769">
    <property type="entry name" value="SAM/Pointed domain"/>
    <property type="match status" value="1"/>
</dbReference>
<organism evidence="2 3">
    <name type="scientific">Acrasis kona</name>
    <dbReference type="NCBI Taxonomy" id="1008807"/>
    <lineage>
        <taxon>Eukaryota</taxon>
        <taxon>Discoba</taxon>
        <taxon>Heterolobosea</taxon>
        <taxon>Tetramitia</taxon>
        <taxon>Eutetramitia</taxon>
        <taxon>Acrasidae</taxon>
        <taxon>Acrasis</taxon>
    </lineage>
</organism>
<evidence type="ECO:0000313" key="3">
    <source>
        <dbReference type="Proteomes" id="UP001431209"/>
    </source>
</evidence>
<protein>
    <submittedName>
        <fullName evidence="2">SAMD7</fullName>
    </submittedName>
</protein>
<proteinExistence type="predicted"/>
<dbReference type="InterPro" id="IPR013761">
    <property type="entry name" value="SAM/pointed_sf"/>
</dbReference>
<dbReference type="SMART" id="SM00454">
    <property type="entry name" value="SAM"/>
    <property type="match status" value="1"/>
</dbReference>
<reference evidence="2 3" key="1">
    <citation type="submission" date="2024-03" db="EMBL/GenBank/DDBJ databases">
        <title>The Acrasis kona genome and developmental transcriptomes reveal deep origins of eukaryotic multicellular pathways.</title>
        <authorList>
            <person name="Sheikh S."/>
            <person name="Fu C.-J."/>
            <person name="Brown M.W."/>
            <person name="Baldauf S.L."/>
        </authorList>
    </citation>
    <scope>NUCLEOTIDE SEQUENCE [LARGE SCALE GENOMIC DNA]</scope>
    <source>
        <strain evidence="2 3">ATCC MYA-3509</strain>
    </source>
</reference>
<dbReference type="Gene3D" id="1.10.150.50">
    <property type="entry name" value="Transcription Factor, Ets-1"/>
    <property type="match status" value="1"/>
</dbReference>
<dbReference type="AlphaFoldDB" id="A0AAW2ZBG3"/>
<comment type="caution">
    <text evidence="2">The sequence shown here is derived from an EMBL/GenBank/DDBJ whole genome shotgun (WGS) entry which is preliminary data.</text>
</comment>
<keyword evidence="3" id="KW-1185">Reference proteome</keyword>